<gene>
    <name evidence="1" type="ORF">PQO05_09885</name>
</gene>
<keyword evidence="2" id="KW-1185">Reference proteome</keyword>
<dbReference type="PROSITE" id="PS51257">
    <property type="entry name" value="PROKAR_LIPOPROTEIN"/>
    <property type="match status" value="1"/>
</dbReference>
<accession>A0ABY7TGG1</accession>
<dbReference type="Proteomes" id="UP001216139">
    <property type="component" value="Chromosome"/>
</dbReference>
<dbReference type="EMBL" id="CP117167">
    <property type="protein sequence ID" value="WCT14242.1"/>
    <property type="molecule type" value="Genomic_DNA"/>
</dbReference>
<name>A0ABY7TGG1_9SPHI</name>
<evidence type="ECO:0000313" key="1">
    <source>
        <dbReference type="EMBL" id="WCT14242.1"/>
    </source>
</evidence>
<sequence length="498" mass="52535">MKNFKKPFLSILTCTALFTGCKKEEKLQIAPNIVKVKDSPNYNFPWYSASTMPVSASATPVSMPWQSQSGSPIDASIVSDYQQSDGWQLVYDTFNTTVIPTASGQPAGGLYFALYNVYRGLLRFYLYIPPSYISNNSDIEHGLAISSNTNTTSKMLNFEGGDIVDPSGNISDFVKTNNNPVAYGGGWYAMQYEIAYDPNFASTSYPGLGFTWHSKTVSISQINLNGTQQGTISGNITQKSSGFNWAGAIVNGIIGAAEIYGTAGLSLLGTMSANMTSAATGGLAGNITGLLSGIFGGNSGNTQEVDLKMNSAISLNGTITGSQPLTPNNLVVPGQTIANTVGAPTPIYQSPLGVFNFPSKPVVHITSTKTTAPSSWDGPSNAYYVNRLTIDPTFLSSIQKNPAVIAGSSTVPAATITVQNAEILLENFDASSSFYNYTESTEAVSNLTLVKNTTIDGGKMAATAATALVRVTVAVTPNNTTTPPVTIVKTFLATLSNP</sequence>
<organism evidence="1 2">
    <name type="scientific">Mucilaginibacter jinjuensis</name>
    <dbReference type="NCBI Taxonomy" id="1176721"/>
    <lineage>
        <taxon>Bacteria</taxon>
        <taxon>Pseudomonadati</taxon>
        <taxon>Bacteroidota</taxon>
        <taxon>Sphingobacteriia</taxon>
        <taxon>Sphingobacteriales</taxon>
        <taxon>Sphingobacteriaceae</taxon>
        <taxon>Mucilaginibacter</taxon>
    </lineage>
</organism>
<reference evidence="1 2" key="1">
    <citation type="submission" date="2023-02" db="EMBL/GenBank/DDBJ databases">
        <title>Genome sequence of Mucilaginibacter jinjuensis strain KACC 16571.</title>
        <authorList>
            <person name="Kim S."/>
            <person name="Heo J."/>
            <person name="Kwon S.-W."/>
        </authorList>
    </citation>
    <scope>NUCLEOTIDE SEQUENCE [LARGE SCALE GENOMIC DNA]</scope>
    <source>
        <strain evidence="1 2">KACC 16571</strain>
    </source>
</reference>
<evidence type="ECO:0000313" key="2">
    <source>
        <dbReference type="Proteomes" id="UP001216139"/>
    </source>
</evidence>
<protein>
    <submittedName>
        <fullName evidence="1">Uncharacterized protein</fullName>
    </submittedName>
</protein>
<proteinExistence type="predicted"/>
<dbReference type="RefSeq" id="WP_273632602.1">
    <property type="nucleotide sequence ID" value="NZ_CP117167.1"/>
</dbReference>